<dbReference type="AlphaFoldDB" id="A0A412IWW3"/>
<dbReference type="PANTHER" id="PTHR47371:SF3">
    <property type="entry name" value="PHOSPHOGLYCEROL TRANSFERASE I"/>
    <property type="match status" value="1"/>
</dbReference>
<dbReference type="InterPro" id="IPR050448">
    <property type="entry name" value="OpgB/LTA_synthase_biosynth"/>
</dbReference>
<name>A0A412IWW3_9FIRM</name>
<dbReference type="Gene3D" id="3.40.720.10">
    <property type="entry name" value="Alkaline Phosphatase, subunit A"/>
    <property type="match status" value="1"/>
</dbReference>
<dbReference type="PANTHER" id="PTHR47371">
    <property type="entry name" value="LIPOTEICHOIC ACID SYNTHASE"/>
    <property type="match status" value="1"/>
</dbReference>
<reference evidence="1 2" key="1">
    <citation type="submission" date="2018-08" db="EMBL/GenBank/DDBJ databases">
        <title>A genome reference for cultivated species of the human gut microbiota.</title>
        <authorList>
            <person name="Zou Y."/>
            <person name="Xue W."/>
            <person name="Luo G."/>
        </authorList>
    </citation>
    <scope>NUCLEOTIDE SEQUENCE [LARGE SCALE GENOMIC DNA]</scope>
    <source>
        <strain evidence="1 2">AF22-10AC</strain>
    </source>
</reference>
<comment type="caution">
    <text evidence="1">The sequence shown here is derived from an EMBL/GenBank/DDBJ whole genome shotgun (WGS) entry which is preliminary data.</text>
</comment>
<protein>
    <recommendedName>
        <fullName evidence="3">Sulfatase N-terminal domain-containing protein</fullName>
    </recommendedName>
</protein>
<evidence type="ECO:0008006" key="3">
    <source>
        <dbReference type="Google" id="ProtNLM"/>
    </source>
</evidence>
<gene>
    <name evidence="1" type="ORF">DWX92_10370</name>
</gene>
<evidence type="ECO:0000313" key="2">
    <source>
        <dbReference type="Proteomes" id="UP000285274"/>
    </source>
</evidence>
<sequence>MLTADTHFVGGYPCEECEDLYGDQYSNVIRCSSKHVTALVEWIQQQDWYANTTIVLAGDHKSMDNDWFKAIEDSGYDRKVYYTIVNPAISPATQNSRTVSTYDLYPTTVASLGITYDSPRLGLGTNLFTDTPTVVEEIGYKKLNKQTMMHSNYYDKYILYGKSKE</sequence>
<dbReference type="EMBL" id="QRVM01000062">
    <property type="protein sequence ID" value="RGS44629.1"/>
    <property type="molecule type" value="Genomic_DNA"/>
</dbReference>
<dbReference type="InterPro" id="IPR017850">
    <property type="entry name" value="Alkaline_phosphatase_core_sf"/>
</dbReference>
<proteinExistence type="predicted"/>
<accession>A0A412IWW3</accession>
<organism evidence="1 2">
    <name type="scientific">Holdemanella biformis</name>
    <dbReference type="NCBI Taxonomy" id="1735"/>
    <lineage>
        <taxon>Bacteria</taxon>
        <taxon>Bacillati</taxon>
        <taxon>Bacillota</taxon>
        <taxon>Erysipelotrichia</taxon>
        <taxon>Erysipelotrichales</taxon>
        <taxon>Erysipelotrichaceae</taxon>
        <taxon>Holdemanella</taxon>
    </lineage>
</organism>
<dbReference type="SUPFAM" id="SSF53649">
    <property type="entry name" value="Alkaline phosphatase-like"/>
    <property type="match status" value="1"/>
</dbReference>
<evidence type="ECO:0000313" key="1">
    <source>
        <dbReference type="EMBL" id="RGS44629.1"/>
    </source>
</evidence>
<dbReference type="Proteomes" id="UP000285274">
    <property type="component" value="Unassembled WGS sequence"/>
</dbReference>